<dbReference type="PROSITE" id="PS50011">
    <property type="entry name" value="PROTEIN_KINASE_DOM"/>
    <property type="match status" value="1"/>
</dbReference>
<dbReference type="AlphaFoldDB" id="A0A8J5T2E1"/>
<dbReference type="InterPro" id="IPR000719">
    <property type="entry name" value="Prot_kinase_dom"/>
</dbReference>
<dbReference type="SUPFAM" id="SSF56112">
    <property type="entry name" value="Protein kinase-like (PK-like)"/>
    <property type="match status" value="1"/>
</dbReference>
<protein>
    <submittedName>
        <fullName evidence="3">Extracellular tyrosine-protein kinase PKDCC-like</fullName>
    </submittedName>
</protein>
<reference evidence="3" key="1">
    <citation type="journal article" date="2021" name="Sci. Adv.">
        <title>The American lobster genome reveals insights on longevity, neural, and immune adaptations.</title>
        <authorList>
            <person name="Polinski J.M."/>
            <person name="Zimin A.V."/>
            <person name="Clark K.F."/>
            <person name="Kohn A.B."/>
            <person name="Sadowski N."/>
            <person name="Timp W."/>
            <person name="Ptitsyn A."/>
            <person name="Khanna P."/>
            <person name="Romanova D.Y."/>
            <person name="Williams P."/>
            <person name="Greenwood S.J."/>
            <person name="Moroz L.L."/>
            <person name="Walt D.R."/>
            <person name="Bodnar A.G."/>
        </authorList>
    </citation>
    <scope>NUCLEOTIDE SEQUENCE</scope>
    <source>
        <strain evidence="3">GMGI-L3</strain>
    </source>
</reference>
<evidence type="ECO:0000256" key="1">
    <source>
        <dbReference type="SAM" id="Phobius"/>
    </source>
</evidence>
<dbReference type="InterPro" id="IPR042983">
    <property type="entry name" value="PKDCC"/>
</dbReference>
<dbReference type="GO" id="GO:0001501">
    <property type="term" value="P:skeletal system development"/>
    <property type="evidence" value="ECO:0007669"/>
    <property type="project" value="TreeGrafter"/>
</dbReference>
<keyword evidence="1" id="KW-1133">Transmembrane helix</keyword>
<dbReference type="Gene3D" id="1.10.510.10">
    <property type="entry name" value="Transferase(Phosphotransferase) domain 1"/>
    <property type="match status" value="1"/>
</dbReference>
<dbReference type="InterPro" id="IPR011009">
    <property type="entry name" value="Kinase-like_dom_sf"/>
</dbReference>
<gene>
    <name evidence="3" type="primary">PKDCC-L</name>
    <name evidence="3" type="ORF">Hamer_G001072</name>
</gene>
<dbReference type="GO" id="GO:0004715">
    <property type="term" value="F:non-membrane spanning protein tyrosine kinase activity"/>
    <property type="evidence" value="ECO:0007669"/>
    <property type="project" value="InterPro"/>
</dbReference>
<evidence type="ECO:0000313" key="4">
    <source>
        <dbReference type="Proteomes" id="UP000747542"/>
    </source>
</evidence>
<keyword evidence="3" id="KW-0808">Transferase</keyword>
<keyword evidence="4" id="KW-1185">Reference proteome</keyword>
<evidence type="ECO:0000313" key="3">
    <source>
        <dbReference type="EMBL" id="KAG7172079.1"/>
    </source>
</evidence>
<keyword evidence="1" id="KW-0472">Membrane</keyword>
<comment type="caution">
    <text evidence="3">The sequence shown here is derived from an EMBL/GenBank/DDBJ whole genome shotgun (WGS) entry which is preliminary data.</text>
</comment>
<keyword evidence="3" id="KW-0418">Kinase</keyword>
<dbReference type="PANTHER" id="PTHR46448:SF4">
    <property type="entry name" value="EXTRACELLULAR TYROSINE-PROTEIN KINASE PKDCC-LIKE"/>
    <property type="match status" value="1"/>
</dbReference>
<feature type="non-terminal residue" evidence="3">
    <location>
        <position position="1"/>
    </location>
</feature>
<name>A0A8J5T2E1_HOMAM</name>
<feature type="domain" description="Protein kinase" evidence="2">
    <location>
        <begin position="66"/>
        <end position="288"/>
    </location>
</feature>
<feature type="transmembrane region" description="Helical" evidence="1">
    <location>
        <begin position="7"/>
        <end position="30"/>
    </location>
</feature>
<proteinExistence type="predicted"/>
<dbReference type="GO" id="GO:0005524">
    <property type="term" value="F:ATP binding"/>
    <property type="evidence" value="ECO:0007669"/>
    <property type="project" value="InterPro"/>
</dbReference>
<keyword evidence="1" id="KW-0812">Transmembrane</keyword>
<dbReference type="EMBL" id="JAHLQT010011632">
    <property type="protein sequence ID" value="KAG7172079.1"/>
    <property type="molecule type" value="Genomic_DNA"/>
</dbReference>
<sequence length="288" mass="31491">MARVSRLGVYMTIYLCLCLVVNVALVVMFFNGHPWTSLTLAPRPWHTNEWDPSSGRILKCSDLPTITNLSIIGSGWTKAVYLGQYGSAWLAVKTVHTTGHDMTECQEAVSVCYERCAAKILREMHLLQMLSHGNVIKVFGDCLPGVEYSPGPPVAGVVAVITELGHPIDVIQVLQMNFEERLKLASDVGRILNHLATSPLGTVLMKDFRREQFVISNGSLKLSDIDDVVIGDPSCASDHECVIKDGVKEDVLVNYTCSTYIVETTATSIAGIKVVNSVLVSSRRAIIT</sequence>
<evidence type="ECO:0000259" key="2">
    <source>
        <dbReference type="PROSITE" id="PS50011"/>
    </source>
</evidence>
<organism evidence="3 4">
    <name type="scientific">Homarus americanus</name>
    <name type="common">American lobster</name>
    <dbReference type="NCBI Taxonomy" id="6706"/>
    <lineage>
        <taxon>Eukaryota</taxon>
        <taxon>Metazoa</taxon>
        <taxon>Ecdysozoa</taxon>
        <taxon>Arthropoda</taxon>
        <taxon>Crustacea</taxon>
        <taxon>Multicrustacea</taxon>
        <taxon>Malacostraca</taxon>
        <taxon>Eumalacostraca</taxon>
        <taxon>Eucarida</taxon>
        <taxon>Decapoda</taxon>
        <taxon>Pleocyemata</taxon>
        <taxon>Astacidea</taxon>
        <taxon>Nephropoidea</taxon>
        <taxon>Nephropidae</taxon>
        <taxon>Homarus</taxon>
    </lineage>
</organism>
<dbReference type="Proteomes" id="UP000747542">
    <property type="component" value="Unassembled WGS sequence"/>
</dbReference>
<accession>A0A8J5T2E1</accession>
<dbReference type="GO" id="GO:0005576">
    <property type="term" value="C:extracellular region"/>
    <property type="evidence" value="ECO:0007669"/>
    <property type="project" value="TreeGrafter"/>
</dbReference>
<dbReference type="PANTHER" id="PTHR46448">
    <property type="entry name" value="PROTEIN KINASE DOMAIN-CONTAINING PROTEIN"/>
    <property type="match status" value="1"/>
</dbReference>